<keyword evidence="2" id="KW-0812">Transmembrane</keyword>
<feature type="compositionally biased region" description="Gly residues" evidence="1">
    <location>
        <begin position="143"/>
        <end position="153"/>
    </location>
</feature>
<keyword evidence="2" id="KW-1133">Transmembrane helix</keyword>
<evidence type="ECO:0000256" key="1">
    <source>
        <dbReference type="SAM" id="MobiDB-lite"/>
    </source>
</evidence>
<gene>
    <name evidence="3" type="ORF">MNQ99_09275</name>
</gene>
<keyword evidence="4" id="KW-1185">Reference proteome</keyword>
<name>A0ABY3WAY2_9MICC</name>
<reference evidence="3 4" key="1">
    <citation type="submission" date="2022-03" db="EMBL/GenBank/DDBJ databases">
        <title>Isotopic signatures of nitrous oxide derived from detoxification processes.</title>
        <authorList>
            <person name="Behrendt U."/>
            <person name="Buchen C."/>
            <person name="Well R."/>
            <person name="Ulrich A."/>
            <person name="Rohe L."/>
            <person name="Kolb S."/>
            <person name="Schloter M."/>
            <person name="Horn M.A."/>
            <person name="Augustin J."/>
        </authorList>
    </citation>
    <scope>NUCLEOTIDE SEQUENCE [LARGE SCALE GENOMIC DNA]</scope>
    <source>
        <strain evidence="3 4">S4-C24</strain>
    </source>
</reference>
<dbReference type="Pfam" id="PF14017">
    <property type="entry name" value="DUF4233"/>
    <property type="match status" value="1"/>
</dbReference>
<dbReference type="Proteomes" id="UP000829069">
    <property type="component" value="Chromosome"/>
</dbReference>
<evidence type="ECO:0000313" key="4">
    <source>
        <dbReference type="Proteomes" id="UP000829069"/>
    </source>
</evidence>
<feature type="region of interest" description="Disordered" evidence="1">
    <location>
        <begin position="133"/>
        <end position="153"/>
    </location>
</feature>
<sequence>MAKLTKAQREWRPDTPKKRRSIKTMFASTVLLLEAFVAFFATLVVFGLYRDEVPPALILGFGIGLSIVLVLCCALLRRPSGYAIGWGLQVLLIATGIVEPVMFVVGLLFALSWWYAVRTGGRLDRENAQRAAEQAEWERQHGGETGAAGGDVR</sequence>
<proteinExistence type="predicted"/>
<protein>
    <submittedName>
        <fullName evidence="3">DUF4233 domain-containing protein</fullName>
    </submittedName>
</protein>
<evidence type="ECO:0000313" key="3">
    <source>
        <dbReference type="EMBL" id="UNK47490.1"/>
    </source>
</evidence>
<keyword evidence="2" id="KW-0472">Membrane</keyword>
<feature type="transmembrane region" description="Helical" evidence="2">
    <location>
        <begin position="26"/>
        <end position="49"/>
    </location>
</feature>
<feature type="transmembrane region" description="Helical" evidence="2">
    <location>
        <begin position="88"/>
        <end position="115"/>
    </location>
</feature>
<organism evidence="3 4">
    <name type="scientific">Arthrobacter sulfonylureivorans</name>
    <dbReference type="NCBI Taxonomy" id="2486855"/>
    <lineage>
        <taxon>Bacteria</taxon>
        <taxon>Bacillati</taxon>
        <taxon>Actinomycetota</taxon>
        <taxon>Actinomycetes</taxon>
        <taxon>Micrococcales</taxon>
        <taxon>Micrococcaceae</taxon>
        <taxon>Arthrobacter</taxon>
    </lineage>
</organism>
<dbReference type="InterPro" id="IPR025327">
    <property type="entry name" value="DUF4233"/>
</dbReference>
<evidence type="ECO:0000256" key="2">
    <source>
        <dbReference type="SAM" id="Phobius"/>
    </source>
</evidence>
<feature type="transmembrane region" description="Helical" evidence="2">
    <location>
        <begin position="55"/>
        <end position="76"/>
    </location>
</feature>
<dbReference type="RefSeq" id="WP_127513709.1">
    <property type="nucleotide sequence ID" value="NZ_CP093326.1"/>
</dbReference>
<dbReference type="EMBL" id="CP093326">
    <property type="protein sequence ID" value="UNK47490.1"/>
    <property type="molecule type" value="Genomic_DNA"/>
</dbReference>
<accession>A0ABY3WAY2</accession>